<evidence type="ECO:0000259" key="1">
    <source>
        <dbReference type="Pfam" id="PF01261"/>
    </source>
</evidence>
<comment type="caution">
    <text evidence="2">The sequence shown here is derived from an EMBL/GenBank/DDBJ whole genome shotgun (WGS) entry which is preliminary data.</text>
</comment>
<dbReference type="EMBL" id="JAOYEY010000023">
    <property type="protein sequence ID" value="MCV9884775.1"/>
    <property type="molecule type" value="Genomic_DNA"/>
</dbReference>
<gene>
    <name evidence="2" type="ORF">OIH86_03850</name>
</gene>
<organism evidence="2 3">
    <name type="scientific">Metabacillus halosaccharovorans</name>
    <dbReference type="NCBI Taxonomy" id="930124"/>
    <lineage>
        <taxon>Bacteria</taxon>
        <taxon>Bacillati</taxon>
        <taxon>Bacillota</taxon>
        <taxon>Bacilli</taxon>
        <taxon>Bacillales</taxon>
        <taxon>Bacillaceae</taxon>
        <taxon>Metabacillus</taxon>
    </lineage>
</organism>
<dbReference type="Pfam" id="PF01261">
    <property type="entry name" value="AP_endonuc_2"/>
    <property type="match status" value="1"/>
</dbReference>
<accession>A0ABT3DCL5</accession>
<evidence type="ECO:0000313" key="3">
    <source>
        <dbReference type="Proteomes" id="UP001526147"/>
    </source>
</evidence>
<feature type="domain" description="Xylose isomerase-like TIM barrel" evidence="1">
    <location>
        <begin position="104"/>
        <end position="300"/>
    </location>
</feature>
<dbReference type="SUPFAM" id="SSF51658">
    <property type="entry name" value="Xylose isomerase-like"/>
    <property type="match status" value="1"/>
</dbReference>
<dbReference type="Gene3D" id="3.20.20.150">
    <property type="entry name" value="Divalent-metal-dependent TIM barrel enzymes"/>
    <property type="match status" value="1"/>
</dbReference>
<dbReference type="Proteomes" id="UP001526147">
    <property type="component" value="Unassembled WGS sequence"/>
</dbReference>
<keyword evidence="3" id="KW-1185">Reference proteome</keyword>
<dbReference type="RefSeq" id="WP_264141690.1">
    <property type="nucleotide sequence ID" value="NZ_JAOYEY010000023.1"/>
</dbReference>
<name>A0ABT3DCL5_9BACI</name>
<reference evidence="2 3" key="1">
    <citation type="submission" date="2022-10" db="EMBL/GenBank/DDBJ databases">
        <title>Draft genome assembly of moderately radiation resistant bacterium Metabacillus halosaccharovorans.</title>
        <authorList>
            <person name="Pal S."/>
            <person name="Gopinathan A."/>
        </authorList>
    </citation>
    <scope>NUCLEOTIDE SEQUENCE [LARGE SCALE GENOMIC DNA]</scope>
    <source>
        <strain evidence="2 3">VITHBRA001</strain>
    </source>
</reference>
<dbReference type="InterPro" id="IPR036237">
    <property type="entry name" value="Xyl_isomerase-like_sf"/>
</dbReference>
<sequence length="327" mass="38279">MHCSPDTRFAGEEAEPPSLPAGIKCLPLHSTISFKNIQTEQPFIYIYLIEATNCEYTLLGIYLKELRTIQYIRLKAAINEEQIHDRLLYQPEIMELHLTEKNLYHPQEIVHYIRLLKARGIRVYLHHPMKHHGRYLDIISSSPEMRQFYNWSSELIASICKQENIKCIIHCHYSDSDSSRFADKGKRYETRKRIEEILHICDQSFLWEDTTEGIFSAQNPHLLDEIVRPLHLPLNIDISHTFIALQGNNRALEQHLKTYASYANYFHLVDSLGIEHDSLPLGKGNINWAMVKPFIGDKDFIFEIDLSESQFLDCRLMIESAEYFSRI</sequence>
<dbReference type="InterPro" id="IPR013022">
    <property type="entry name" value="Xyl_isomerase-like_TIM-brl"/>
</dbReference>
<protein>
    <submittedName>
        <fullName evidence="2">TIM barrel protein</fullName>
    </submittedName>
</protein>
<proteinExistence type="predicted"/>
<evidence type="ECO:0000313" key="2">
    <source>
        <dbReference type="EMBL" id="MCV9884775.1"/>
    </source>
</evidence>